<keyword evidence="2" id="KW-1185">Reference proteome</keyword>
<dbReference type="EMBL" id="JAIQCV010000002">
    <property type="protein sequence ID" value="KAH1121753.1"/>
    <property type="molecule type" value="Genomic_DNA"/>
</dbReference>
<name>A0A9D3WDM8_9ROSI</name>
<proteinExistence type="predicted"/>
<gene>
    <name evidence="1" type="ORF">J1N35_004913</name>
</gene>
<dbReference type="OrthoDB" id="10571089at2759"/>
<reference evidence="1 2" key="1">
    <citation type="journal article" date="2021" name="Plant Biotechnol. J.">
        <title>Multi-omics assisted identification of the key and species-specific regulatory components of drought-tolerant mechanisms in Gossypium stocksii.</title>
        <authorList>
            <person name="Yu D."/>
            <person name="Ke L."/>
            <person name="Zhang D."/>
            <person name="Wu Y."/>
            <person name="Sun Y."/>
            <person name="Mei J."/>
            <person name="Sun J."/>
            <person name="Sun Y."/>
        </authorList>
    </citation>
    <scope>NUCLEOTIDE SEQUENCE [LARGE SCALE GENOMIC DNA]</scope>
    <source>
        <strain evidence="2">cv. E1</strain>
        <tissue evidence="1">Leaf</tissue>
    </source>
</reference>
<accession>A0A9D3WDM8</accession>
<evidence type="ECO:0000313" key="1">
    <source>
        <dbReference type="EMBL" id="KAH1121753.1"/>
    </source>
</evidence>
<comment type="caution">
    <text evidence="1">The sequence shown here is derived from an EMBL/GenBank/DDBJ whole genome shotgun (WGS) entry which is preliminary data.</text>
</comment>
<feature type="non-terminal residue" evidence="1">
    <location>
        <position position="1"/>
    </location>
</feature>
<evidence type="ECO:0000313" key="2">
    <source>
        <dbReference type="Proteomes" id="UP000828251"/>
    </source>
</evidence>
<organism evidence="1 2">
    <name type="scientific">Gossypium stocksii</name>
    <dbReference type="NCBI Taxonomy" id="47602"/>
    <lineage>
        <taxon>Eukaryota</taxon>
        <taxon>Viridiplantae</taxon>
        <taxon>Streptophyta</taxon>
        <taxon>Embryophyta</taxon>
        <taxon>Tracheophyta</taxon>
        <taxon>Spermatophyta</taxon>
        <taxon>Magnoliopsida</taxon>
        <taxon>eudicotyledons</taxon>
        <taxon>Gunneridae</taxon>
        <taxon>Pentapetalae</taxon>
        <taxon>rosids</taxon>
        <taxon>malvids</taxon>
        <taxon>Malvales</taxon>
        <taxon>Malvaceae</taxon>
        <taxon>Malvoideae</taxon>
        <taxon>Gossypium</taxon>
    </lineage>
</organism>
<dbReference type="Proteomes" id="UP000828251">
    <property type="component" value="Unassembled WGS sequence"/>
</dbReference>
<dbReference type="AlphaFoldDB" id="A0A9D3WDM8"/>
<protein>
    <submittedName>
        <fullName evidence="1">Uncharacterized protein</fullName>
    </submittedName>
</protein>
<sequence>ASNGNVVMELYIEFVEADGSNPSLITITTNVRTGAEAESPTTRLYDGFTGLLQSS</sequence>